<dbReference type="InterPro" id="IPR029044">
    <property type="entry name" value="Nucleotide-diphossugar_trans"/>
</dbReference>
<dbReference type="PANTHER" id="PTHR12788:SF10">
    <property type="entry name" value="PROTEIN-TYROSINE SULFOTRANSFERASE"/>
    <property type="match status" value="1"/>
</dbReference>
<sequence>KDTYDATGYVRLWHDTDADVIGLVDADLLFVGDFDEIVLEAYEKQCVLGCIAHMTPFREAEMAELSSEECWGRIFAAAGLPMPELNWQYSAWGYMDNNPKQRTCPAYFNYGVILMPRNLLKQMAESYVTEIRHVERVFDSIFKSQIANTLVFARYDMPCVALSINYNHPLYLPEHLMREINPDAKGRNSAEDIKIFHYLASGEINKRHFATVDTVTALFQRQDLSPLGQVFRRCLQELHDKIAANYPTSATVFNPLKGITSTEIIICGGRRTGTTLLAAILSSDVRTNPLAAEAQIVTRIVETYRWGRKNFAAMIAGSFFDSEKQFARFYQDLLNRFVREVSARVSPGGVLILKNPEFSLVLMELLSLFKRALFLVTIRDPRDYVASEIEVERRRLADQGRDPDKVDRDIAKFAQRYMDYLRQHIKLINNGQLPERLHVIYYEDMVLKSEQTLHRLSMLTGLQLQFNPAEPWGRVSEYAGLDTTPSRSDLYGKPIQTSQVGRYRHDLSADEIRVVEKICAQMMHCFGYKPDISNH</sequence>
<dbReference type="Gene3D" id="3.90.550.10">
    <property type="entry name" value="Spore Coat Polysaccharide Biosynthesis Protein SpsA, Chain A"/>
    <property type="match status" value="1"/>
</dbReference>
<dbReference type="InterPro" id="IPR027417">
    <property type="entry name" value="P-loop_NTPase"/>
</dbReference>
<dbReference type="PANTHER" id="PTHR12788">
    <property type="entry name" value="PROTEIN-TYROSINE SULFOTRANSFERASE 2"/>
    <property type="match status" value="1"/>
</dbReference>
<dbReference type="AlphaFoldDB" id="A0A0F3IID7"/>
<name>A0A0F3IID7_9GAMM</name>
<dbReference type="OrthoDB" id="536969at2"/>
<dbReference type="SUPFAM" id="SSF52540">
    <property type="entry name" value="P-loop containing nucleoside triphosphate hydrolases"/>
    <property type="match status" value="1"/>
</dbReference>
<evidence type="ECO:0000256" key="1">
    <source>
        <dbReference type="ARBA" id="ARBA00022679"/>
    </source>
</evidence>
<reference evidence="3" key="1">
    <citation type="submission" date="2015-03" db="EMBL/GenBank/DDBJ databases">
        <title>Draft genome sequence of a novel methanotroph (Sn10-6) isolated from flooded ricefield rhizosphere in India.</title>
        <authorList>
            <person name="Pandit P.S."/>
            <person name="Pore S.D."/>
            <person name="Arora P."/>
            <person name="Kapse N.G."/>
            <person name="Dhakephalkar P.K."/>
            <person name="Rahalkar M.C."/>
        </authorList>
    </citation>
    <scope>NUCLEOTIDE SEQUENCE [LARGE SCALE GENOMIC DNA]</scope>
    <source>
        <strain evidence="3">Sn10-6</strain>
    </source>
</reference>
<proteinExistence type="predicted"/>
<dbReference type="GO" id="GO:0008476">
    <property type="term" value="F:protein-tyrosine sulfotransferase activity"/>
    <property type="evidence" value="ECO:0007669"/>
    <property type="project" value="InterPro"/>
</dbReference>
<dbReference type="InterPro" id="IPR026634">
    <property type="entry name" value="TPST-like"/>
</dbReference>
<feature type="non-terminal residue" evidence="2">
    <location>
        <position position="1"/>
    </location>
</feature>
<reference evidence="2 3" key="2">
    <citation type="journal article" date="2016" name="Microb. Ecol.">
        <title>Genome Characteristics of a Novel Type I Methanotroph (Sn10-6) Isolated from a Flooded Indian Rice Field.</title>
        <authorList>
            <person name="Rahalkar M.C."/>
            <person name="Pandit P.S."/>
            <person name="Dhakephalkar P.K."/>
            <person name="Pore S."/>
            <person name="Arora P."/>
            <person name="Kapse N."/>
        </authorList>
    </citation>
    <scope>NUCLEOTIDE SEQUENCE [LARGE SCALE GENOMIC DNA]</scope>
    <source>
        <strain evidence="2 3">Sn10-6</strain>
    </source>
</reference>
<dbReference type="Pfam" id="PF13469">
    <property type="entry name" value="Sulfotransfer_3"/>
    <property type="match status" value="1"/>
</dbReference>
<gene>
    <name evidence="2" type="ORF">VZ94_19745</name>
</gene>
<evidence type="ECO:0000313" key="3">
    <source>
        <dbReference type="Proteomes" id="UP000033684"/>
    </source>
</evidence>
<dbReference type="Gene3D" id="3.40.50.300">
    <property type="entry name" value="P-loop containing nucleotide triphosphate hydrolases"/>
    <property type="match status" value="1"/>
</dbReference>
<dbReference type="EMBL" id="LAJX01000269">
    <property type="protein sequence ID" value="KJV05229.1"/>
    <property type="molecule type" value="Genomic_DNA"/>
</dbReference>
<protein>
    <recommendedName>
        <fullName evidence="4">Sulfotransferase</fullName>
    </recommendedName>
</protein>
<keyword evidence="1" id="KW-0808">Transferase</keyword>
<dbReference type="Proteomes" id="UP000033684">
    <property type="component" value="Unassembled WGS sequence"/>
</dbReference>
<keyword evidence="3" id="KW-1185">Reference proteome</keyword>
<evidence type="ECO:0008006" key="4">
    <source>
        <dbReference type="Google" id="ProtNLM"/>
    </source>
</evidence>
<dbReference type="RefSeq" id="WP_045780538.1">
    <property type="nucleotide sequence ID" value="NZ_LAJX01000269.1"/>
</dbReference>
<evidence type="ECO:0000313" key="2">
    <source>
        <dbReference type="EMBL" id="KJV05229.1"/>
    </source>
</evidence>
<accession>A0A0F3IID7</accession>
<organism evidence="2 3">
    <name type="scientific">Methylocucumis oryzae</name>
    <dbReference type="NCBI Taxonomy" id="1632867"/>
    <lineage>
        <taxon>Bacteria</taxon>
        <taxon>Pseudomonadati</taxon>
        <taxon>Pseudomonadota</taxon>
        <taxon>Gammaproteobacteria</taxon>
        <taxon>Methylococcales</taxon>
        <taxon>Methylococcaceae</taxon>
        <taxon>Methylocucumis</taxon>
    </lineage>
</organism>
<comment type="caution">
    <text evidence="2">The sequence shown here is derived from an EMBL/GenBank/DDBJ whole genome shotgun (WGS) entry which is preliminary data.</text>
</comment>